<dbReference type="InterPro" id="IPR027417">
    <property type="entry name" value="P-loop_NTPase"/>
</dbReference>
<proteinExistence type="predicted"/>
<protein>
    <recommendedName>
        <fullName evidence="8">ABC transporter domain-containing protein</fullName>
    </recommendedName>
</protein>
<dbReference type="PROSITE" id="PS50893">
    <property type="entry name" value="ABC_TRANSPORTER_2"/>
    <property type="match status" value="1"/>
</dbReference>
<keyword evidence="4" id="KW-0547">Nucleotide-binding</keyword>
<evidence type="ECO:0000256" key="3">
    <source>
        <dbReference type="ARBA" id="ARBA00022519"/>
    </source>
</evidence>
<dbReference type="GO" id="GO:0005524">
    <property type="term" value="F:ATP binding"/>
    <property type="evidence" value="ECO:0007669"/>
    <property type="project" value="UniProtKB-KW"/>
</dbReference>
<name>A0A0F9URU6_9ZZZZ</name>
<keyword evidence="3" id="KW-0997">Cell inner membrane</keyword>
<dbReference type="Pfam" id="PF00005">
    <property type="entry name" value="ABC_tran"/>
    <property type="match status" value="1"/>
</dbReference>
<dbReference type="AlphaFoldDB" id="A0A0F9URU6"/>
<keyword evidence="5" id="KW-0067">ATP-binding</keyword>
<dbReference type="SMART" id="SM00382">
    <property type="entry name" value="AAA"/>
    <property type="match status" value="1"/>
</dbReference>
<accession>A0A0F9URU6</accession>
<dbReference type="SUPFAM" id="SSF52540">
    <property type="entry name" value="P-loop containing nucleoside triphosphate hydrolases"/>
    <property type="match status" value="1"/>
</dbReference>
<evidence type="ECO:0000256" key="6">
    <source>
        <dbReference type="ARBA" id="ARBA00022967"/>
    </source>
</evidence>
<dbReference type="PANTHER" id="PTHR42781">
    <property type="entry name" value="SPERMIDINE/PUTRESCINE IMPORT ATP-BINDING PROTEIN POTA"/>
    <property type="match status" value="1"/>
</dbReference>
<keyword evidence="6" id="KW-1278">Translocase</keyword>
<dbReference type="InterPro" id="IPR050093">
    <property type="entry name" value="ABC_SmlMolc_Importer"/>
</dbReference>
<reference evidence="9" key="1">
    <citation type="journal article" date="2015" name="Nature">
        <title>Complex archaea that bridge the gap between prokaryotes and eukaryotes.</title>
        <authorList>
            <person name="Spang A."/>
            <person name="Saw J.H."/>
            <person name="Jorgensen S.L."/>
            <person name="Zaremba-Niedzwiedzka K."/>
            <person name="Martijn J."/>
            <person name="Lind A.E."/>
            <person name="van Eijk R."/>
            <person name="Schleper C."/>
            <person name="Guy L."/>
            <person name="Ettema T.J."/>
        </authorList>
    </citation>
    <scope>NUCLEOTIDE SEQUENCE</scope>
</reference>
<evidence type="ECO:0000256" key="7">
    <source>
        <dbReference type="ARBA" id="ARBA00023136"/>
    </source>
</evidence>
<dbReference type="InterPro" id="IPR017871">
    <property type="entry name" value="ABC_transporter-like_CS"/>
</dbReference>
<evidence type="ECO:0000256" key="4">
    <source>
        <dbReference type="ARBA" id="ARBA00022741"/>
    </source>
</evidence>
<dbReference type="PROSITE" id="PS00211">
    <property type="entry name" value="ABC_TRANSPORTER_1"/>
    <property type="match status" value="1"/>
</dbReference>
<evidence type="ECO:0000313" key="9">
    <source>
        <dbReference type="EMBL" id="KKN94379.1"/>
    </source>
</evidence>
<evidence type="ECO:0000256" key="1">
    <source>
        <dbReference type="ARBA" id="ARBA00022448"/>
    </source>
</evidence>
<dbReference type="PANTHER" id="PTHR42781:SF1">
    <property type="entry name" value="THIAMINE IMPORT ATP-BINDING PROTEIN THIQ"/>
    <property type="match status" value="1"/>
</dbReference>
<feature type="domain" description="ABC transporter" evidence="8">
    <location>
        <begin position="2"/>
        <end position="238"/>
    </location>
</feature>
<dbReference type="Gene3D" id="3.40.50.300">
    <property type="entry name" value="P-loop containing nucleotide triphosphate hydrolases"/>
    <property type="match status" value="1"/>
</dbReference>
<evidence type="ECO:0000256" key="5">
    <source>
        <dbReference type="ARBA" id="ARBA00022840"/>
    </source>
</evidence>
<sequence length="245" mass="26359">MSEVPALSFEDVRLAYEGSDMRFDLKVIEGEWLAVIGPSGAGKSTLLDLGAGFATPDSGRVVIAGTDMSGIAPAERPLSIVFQENNLFPHLDVFRNVALGIAPNLRLSGGDRRRVLDALEAVGLAGFEARRPATMSGGERQRVALARAFLRDRPLLLLDEPFAALGPALRKEMLGMLKTLRAERAPRPMTVVMVTHHPDDAADHADRVAFLDRGVVLAVGPTRAILSGRTDPRVARYLGTKVSDS</sequence>
<gene>
    <name evidence="9" type="ORF">LCGC14_0187260</name>
</gene>
<evidence type="ECO:0000259" key="8">
    <source>
        <dbReference type="PROSITE" id="PS50893"/>
    </source>
</evidence>
<dbReference type="InterPro" id="IPR003439">
    <property type="entry name" value="ABC_transporter-like_ATP-bd"/>
</dbReference>
<evidence type="ECO:0000256" key="2">
    <source>
        <dbReference type="ARBA" id="ARBA00022475"/>
    </source>
</evidence>
<dbReference type="InterPro" id="IPR003593">
    <property type="entry name" value="AAA+_ATPase"/>
</dbReference>
<comment type="caution">
    <text evidence="9">The sequence shown here is derived from an EMBL/GenBank/DDBJ whole genome shotgun (WGS) entry which is preliminary data.</text>
</comment>
<dbReference type="EMBL" id="LAZR01000078">
    <property type="protein sequence ID" value="KKN94379.1"/>
    <property type="molecule type" value="Genomic_DNA"/>
</dbReference>
<keyword evidence="2" id="KW-1003">Cell membrane</keyword>
<keyword evidence="7" id="KW-0472">Membrane</keyword>
<keyword evidence="1" id="KW-0813">Transport</keyword>
<organism evidence="9">
    <name type="scientific">marine sediment metagenome</name>
    <dbReference type="NCBI Taxonomy" id="412755"/>
    <lineage>
        <taxon>unclassified sequences</taxon>
        <taxon>metagenomes</taxon>
        <taxon>ecological metagenomes</taxon>
    </lineage>
</organism>
<dbReference type="GO" id="GO:0016887">
    <property type="term" value="F:ATP hydrolysis activity"/>
    <property type="evidence" value="ECO:0007669"/>
    <property type="project" value="InterPro"/>
</dbReference>